<sequence>MSNLVIVLPKGKAAHVSPILSFFERNPDYDPETIAIELQHLRECLVLHAPDDCSIKDIQGTYKLLTELMVTFREM</sequence>
<dbReference type="AlphaFoldDB" id="M7XIH6"/>
<accession>M7XIH6</accession>
<dbReference type="RefSeq" id="WP_008624195.1">
    <property type="nucleotide sequence ID" value="NZ_AMZY02000005.1"/>
</dbReference>
<reference evidence="1" key="1">
    <citation type="submission" date="2013-01" db="EMBL/GenBank/DDBJ databases">
        <title>Genome assembly of Mariniradius saccharolyticus AK6.</title>
        <authorList>
            <person name="Vaidya B."/>
            <person name="Khatri I."/>
            <person name="Tanuku N.R.S."/>
            <person name="Subramanian S."/>
            <person name="Pinnaka A."/>
        </authorList>
    </citation>
    <scope>NUCLEOTIDE SEQUENCE [LARGE SCALE GENOMIC DNA]</scope>
    <source>
        <strain evidence="1">AK6</strain>
    </source>
</reference>
<comment type="caution">
    <text evidence="1">The sequence shown here is derived from an EMBL/GenBank/DDBJ whole genome shotgun (WGS) entry which is preliminary data.</text>
</comment>
<dbReference type="Proteomes" id="UP000010953">
    <property type="component" value="Unassembled WGS sequence"/>
</dbReference>
<dbReference type="EMBL" id="AMZY02000005">
    <property type="protein sequence ID" value="EMS34639.1"/>
    <property type="molecule type" value="Genomic_DNA"/>
</dbReference>
<protein>
    <submittedName>
        <fullName evidence="1">Uncharacterized protein</fullName>
    </submittedName>
</protein>
<dbReference type="InParanoid" id="M7XIH6"/>
<keyword evidence="2" id="KW-1185">Reference proteome</keyword>
<dbReference type="STRING" id="1239962.C943_03326"/>
<name>M7XIH6_9BACT</name>
<proteinExistence type="predicted"/>
<organism evidence="1 2">
    <name type="scientific">Mariniradius saccharolyticus AK6</name>
    <dbReference type="NCBI Taxonomy" id="1239962"/>
    <lineage>
        <taxon>Bacteria</taxon>
        <taxon>Pseudomonadati</taxon>
        <taxon>Bacteroidota</taxon>
        <taxon>Cytophagia</taxon>
        <taxon>Cytophagales</taxon>
        <taxon>Cyclobacteriaceae</taxon>
        <taxon>Mariniradius</taxon>
    </lineage>
</organism>
<evidence type="ECO:0000313" key="2">
    <source>
        <dbReference type="Proteomes" id="UP000010953"/>
    </source>
</evidence>
<gene>
    <name evidence="1" type="ORF">C943_03326</name>
</gene>
<evidence type="ECO:0000313" key="1">
    <source>
        <dbReference type="EMBL" id="EMS34639.1"/>
    </source>
</evidence>